<dbReference type="Pfam" id="PF02522">
    <property type="entry name" value="Antibiotic_NAT"/>
    <property type="match status" value="1"/>
</dbReference>
<name>A0ABQ2L4F6_9BACL</name>
<comment type="caution">
    <text evidence="5">The sequence shown here is derived from an EMBL/GenBank/DDBJ whole genome shotgun (WGS) entry which is preliminary data.</text>
</comment>
<comment type="similarity">
    <text evidence="1 4">Belongs to the antibiotic N-acetyltransferase family.</text>
</comment>
<sequence>MNSMITERPYTRRSIAEEARALGVKPGSVLLVHSSLKAIGGWIAGGAEAVILGLEDALGEDGTLVMPTQSADLTDPAIWMSPPLDPRWWDLVRDEMPLYDPHLTVTRGMGAIPETFRKQSGTRRSGHPHLSFAARGPQAAYITDNHPLDYGLGEASPLARLYELNAWVLMLGTGYDTNTSFHLGEYRAAYRGKKELRPRAKVMGTKGPEWVSFSDINFDSDDFERMGADFDTERASVIRSGRIGRAECRLVPQRAMVDYAVRWLELYR</sequence>
<organism evidence="5 6">
    <name type="scientific">Saccharibacillus kuerlensis</name>
    <dbReference type="NCBI Taxonomy" id="459527"/>
    <lineage>
        <taxon>Bacteria</taxon>
        <taxon>Bacillati</taxon>
        <taxon>Bacillota</taxon>
        <taxon>Bacilli</taxon>
        <taxon>Bacillales</taxon>
        <taxon>Paenibacillaceae</taxon>
        <taxon>Saccharibacillus</taxon>
    </lineage>
</organism>
<dbReference type="SUPFAM" id="SSF110710">
    <property type="entry name" value="TTHA0583/YokD-like"/>
    <property type="match status" value="1"/>
</dbReference>
<evidence type="ECO:0000313" key="5">
    <source>
        <dbReference type="EMBL" id="GGO02705.1"/>
    </source>
</evidence>
<dbReference type="EMBL" id="BMLN01000007">
    <property type="protein sequence ID" value="GGO02705.1"/>
    <property type="molecule type" value="Genomic_DNA"/>
</dbReference>
<reference evidence="6" key="1">
    <citation type="journal article" date="2019" name="Int. J. Syst. Evol. Microbiol.">
        <title>The Global Catalogue of Microorganisms (GCM) 10K type strain sequencing project: providing services to taxonomists for standard genome sequencing and annotation.</title>
        <authorList>
            <consortium name="The Broad Institute Genomics Platform"/>
            <consortium name="The Broad Institute Genome Sequencing Center for Infectious Disease"/>
            <person name="Wu L."/>
            <person name="Ma J."/>
        </authorList>
    </citation>
    <scope>NUCLEOTIDE SEQUENCE [LARGE SCALE GENOMIC DNA]</scope>
    <source>
        <strain evidence="6">CGMCC 1.6964</strain>
    </source>
</reference>
<keyword evidence="6" id="KW-1185">Reference proteome</keyword>
<keyword evidence="3 4" id="KW-0012">Acyltransferase</keyword>
<gene>
    <name evidence="5" type="ORF">GCM10010969_26300</name>
</gene>
<accession>A0ABQ2L4F6</accession>
<dbReference type="InterPro" id="IPR003679">
    <property type="entry name" value="Amioglycoside_AcTrfase"/>
</dbReference>
<dbReference type="EC" id="2.3.1.-" evidence="4"/>
<keyword evidence="4" id="KW-0046">Antibiotic resistance</keyword>
<evidence type="ECO:0000256" key="2">
    <source>
        <dbReference type="ARBA" id="ARBA00022679"/>
    </source>
</evidence>
<evidence type="ECO:0000256" key="3">
    <source>
        <dbReference type="ARBA" id="ARBA00023315"/>
    </source>
</evidence>
<evidence type="ECO:0000313" key="6">
    <source>
        <dbReference type="Proteomes" id="UP000606653"/>
    </source>
</evidence>
<dbReference type="Proteomes" id="UP000606653">
    <property type="component" value="Unassembled WGS sequence"/>
</dbReference>
<comment type="catalytic activity">
    <reaction evidence="4">
        <text>a 2-deoxystreptamine antibiotic + acetyl-CoA = an N(3)-acetyl-2-deoxystreptamine antibiotic + CoA + H(+)</text>
        <dbReference type="Rhea" id="RHEA:12665"/>
        <dbReference type="ChEBI" id="CHEBI:15378"/>
        <dbReference type="ChEBI" id="CHEBI:57287"/>
        <dbReference type="ChEBI" id="CHEBI:57288"/>
        <dbReference type="ChEBI" id="CHEBI:57921"/>
        <dbReference type="ChEBI" id="CHEBI:77452"/>
        <dbReference type="EC" id="2.3.1.81"/>
    </reaction>
</comment>
<evidence type="ECO:0000256" key="4">
    <source>
        <dbReference type="RuleBase" id="RU365031"/>
    </source>
</evidence>
<dbReference type="PANTHER" id="PTHR11104:SF0">
    <property type="entry name" value="SPBETA PROPHAGE-DERIVED AMINOGLYCOSIDE N(3')-ACETYLTRANSFERASE-LIKE PROTEIN YOKD"/>
    <property type="match status" value="1"/>
</dbReference>
<proteinExistence type="inferred from homology"/>
<dbReference type="PANTHER" id="PTHR11104">
    <property type="entry name" value="AMINOGLYCOSIDE N3-ACETYLTRANSFERASE"/>
    <property type="match status" value="1"/>
</dbReference>
<protein>
    <recommendedName>
        <fullName evidence="4">Aminoglycoside N(3)-acetyltransferase</fullName>
        <ecNumber evidence="4">2.3.1.-</ecNumber>
    </recommendedName>
</protein>
<evidence type="ECO:0000256" key="1">
    <source>
        <dbReference type="ARBA" id="ARBA00006383"/>
    </source>
</evidence>
<dbReference type="InterPro" id="IPR028345">
    <property type="entry name" value="Antibiotic_NAT-like"/>
</dbReference>
<keyword evidence="2 4" id="KW-0808">Transferase</keyword>